<comment type="cofactor">
    <cofactor evidence="10">
        <name>Mg(2+)</name>
        <dbReference type="ChEBI" id="CHEBI:18420"/>
    </cofactor>
    <text evidence="10">Binds 3 Mg(2+) ions per subunit.</text>
</comment>
<evidence type="ECO:0000256" key="5">
    <source>
        <dbReference type="ARBA" id="ARBA00022726"/>
    </source>
</evidence>
<keyword evidence="8 10" id="KW-0067">ATP-binding</keyword>
<sequence>MERLSQGCVLGVGQPLLDYLTHVNDDIYMKYELEKDNAILDNGKHTPLYEELVKRYDVHYEAGGAGLNTIRMIQWILKKPYACAFVGCVGVDDAADILRTECDRVGVRVKFFPVNDGVATGKCAVLVKDKFRSMVTHLGASKELTLEQVRSNDVWPMVERARLFYSTGYMLNYFHDGIKELAKHANNNGKLFCFNFGAPYVLTSLTEFVDALLPYVDILFCNRDEAKAYAEKHKLKDQSICTIAQHLASLPQIGGHQNRRIVLITQESDPVIVSTSGDKIIKRYPVTMVPSKDLVDTNGAGDAFAAGFIADYMTNMLIDTAVNAGLKAARYIVQKSGFNLGPRDKY</sequence>
<dbReference type="EMBL" id="LUCM01004418">
    <property type="protein sequence ID" value="KAA0194361.1"/>
    <property type="molecule type" value="Genomic_DNA"/>
</dbReference>
<dbReference type="PRINTS" id="PR00989">
    <property type="entry name" value="ADENOKINASE"/>
</dbReference>
<dbReference type="AlphaFoldDB" id="A0A8E0S0A1"/>
<dbReference type="PANTHER" id="PTHR45769:SF3">
    <property type="entry name" value="ADENOSINE KINASE"/>
    <property type="match status" value="1"/>
</dbReference>
<comment type="pathway">
    <text evidence="1 10">Purine metabolism; AMP biosynthesis via salvage pathway; AMP from adenosine: step 1/1.</text>
</comment>
<dbReference type="Pfam" id="PF00294">
    <property type="entry name" value="PfkB"/>
    <property type="match status" value="1"/>
</dbReference>
<evidence type="ECO:0000256" key="3">
    <source>
        <dbReference type="ARBA" id="ARBA00012119"/>
    </source>
</evidence>
<feature type="domain" description="Carbohydrate kinase PfkB" evidence="11">
    <location>
        <begin position="45"/>
        <end position="339"/>
    </location>
</feature>
<dbReference type="GO" id="GO:0006144">
    <property type="term" value="P:purine nucleobase metabolic process"/>
    <property type="evidence" value="ECO:0007669"/>
    <property type="project" value="TreeGrafter"/>
</dbReference>
<comment type="caution">
    <text evidence="12">The sequence shown here is derived from an EMBL/GenBank/DDBJ whole genome shotgun (WGS) entry which is preliminary data.</text>
</comment>
<dbReference type="UniPathway" id="UPA00588">
    <property type="reaction ID" value="UER00659"/>
</dbReference>
<evidence type="ECO:0000256" key="4">
    <source>
        <dbReference type="ARBA" id="ARBA00022679"/>
    </source>
</evidence>
<evidence type="ECO:0000256" key="8">
    <source>
        <dbReference type="ARBA" id="ARBA00022840"/>
    </source>
</evidence>
<dbReference type="EC" id="2.7.1.20" evidence="3 10"/>
<reference evidence="12" key="1">
    <citation type="submission" date="2019-05" db="EMBL/GenBank/DDBJ databases">
        <title>Annotation for the trematode Fasciolopsis buski.</title>
        <authorList>
            <person name="Choi Y.-J."/>
        </authorList>
    </citation>
    <scope>NUCLEOTIDE SEQUENCE</scope>
    <source>
        <strain evidence="12">HT</strain>
        <tissue evidence="12">Whole worm</tissue>
    </source>
</reference>
<name>A0A8E0S0A1_9TREM</name>
<dbReference type="OrthoDB" id="432447at2759"/>
<keyword evidence="10" id="KW-0460">Magnesium</keyword>
<dbReference type="GO" id="GO:0005634">
    <property type="term" value="C:nucleus"/>
    <property type="evidence" value="ECO:0007669"/>
    <property type="project" value="UniProtKB-SubCell"/>
</dbReference>
<comment type="subunit">
    <text evidence="10">Monomer.</text>
</comment>
<comment type="subcellular location">
    <subcellularLocation>
        <location evidence="10">Nucleus</location>
    </subcellularLocation>
</comment>
<dbReference type="GO" id="GO:0005524">
    <property type="term" value="F:ATP binding"/>
    <property type="evidence" value="ECO:0007669"/>
    <property type="project" value="UniProtKB-UniRule"/>
</dbReference>
<evidence type="ECO:0000256" key="7">
    <source>
        <dbReference type="ARBA" id="ARBA00022777"/>
    </source>
</evidence>
<dbReference type="InterPro" id="IPR029056">
    <property type="entry name" value="Ribokinase-like"/>
</dbReference>
<dbReference type="InterPro" id="IPR011611">
    <property type="entry name" value="PfkB_dom"/>
</dbReference>
<keyword evidence="13" id="KW-1185">Reference proteome</keyword>
<dbReference type="GO" id="GO:0006166">
    <property type="term" value="P:purine ribonucleoside salvage"/>
    <property type="evidence" value="ECO:0007669"/>
    <property type="project" value="UniProtKB-KW"/>
</dbReference>
<keyword evidence="10" id="KW-0539">Nucleus</keyword>
<comment type="similarity">
    <text evidence="2 10">Belongs to the carbohydrate kinase PfkB family.</text>
</comment>
<evidence type="ECO:0000313" key="12">
    <source>
        <dbReference type="EMBL" id="KAA0194361.1"/>
    </source>
</evidence>
<keyword evidence="6 10" id="KW-0547">Nucleotide-binding</keyword>
<dbReference type="CDD" id="cd01168">
    <property type="entry name" value="adenosine_kinase"/>
    <property type="match status" value="1"/>
</dbReference>
<keyword evidence="5 10" id="KW-0660">Purine salvage</keyword>
<evidence type="ECO:0000256" key="1">
    <source>
        <dbReference type="ARBA" id="ARBA00004801"/>
    </source>
</evidence>
<evidence type="ECO:0000259" key="11">
    <source>
        <dbReference type="Pfam" id="PF00294"/>
    </source>
</evidence>
<protein>
    <recommendedName>
        <fullName evidence="3 10">Adenosine kinase</fullName>
        <shortName evidence="10">AK</shortName>
        <ecNumber evidence="3 10">2.7.1.20</ecNumber>
    </recommendedName>
    <alternativeName>
        <fullName evidence="10">Adenosine 5'-phosphotransferase</fullName>
    </alternativeName>
</protein>
<dbReference type="Proteomes" id="UP000728185">
    <property type="component" value="Unassembled WGS sequence"/>
</dbReference>
<dbReference type="Gene3D" id="3.30.1110.10">
    <property type="match status" value="1"/>
</dbReference>
<evidence type="ECO:0000313" key="13">
    <source>
        <dbReference type="Proteomes" id="UP000728185"/>
    </source>
</evidence>
<dbReference type="GO" id="GO:0005829">
    <property type="term" value="C:cytosol"/>
    <property type="evidence" value="ECO:0007669"/>
    <property type="project" value="TreeGrafter"/>
</dbReference>
<evidence type="ECO:0000256" key="6">
    <source>
        <dbReference type="ARBA" id="ARBA00022741"/>
    </source>
</evidence>
<proteinExistence type="inferred from homology"/>
<evidence type="ECO:0000256" key="10">
    <source>
        <dbReference type="RuleBase" id="RU368116"/>
    </source>
</evidence>
<dbReference type="GO" id="GO:0044209">
    <property type="term" value="P:AMP salvage"/>
    <property type="evidence" value="ECO:0007669"/>
    <property type="project" value="UniProtKB-UniRule"/>
</dbReference>
<dbReference type="InterPro" id="IPR001805">
    <property type="entry name" value="Adenokinase"/>
</dbReference>
<comment type="catalytic activity">
    <reaction evidence="10">
        <text>adenosine + ATP = AMP + ADP + H(+)</text>
        <dbReference type="Rhea" id="RHEA:20824"/>
        <dbReference type="ChEBI" id="CHEBI:15378"/>
        <dbReference type="ChEBI" id="CHEBI:16335"/>
        <dbReference type="ChEBI" id="CHEBI:30616"/>
        <dbReference type="ChEBI" id="CHEBI:456215"/>
        <dbReference type="ChEBI" id="CHEBI:456216"/>
        <dbReference type="EC" id="2.7.1.20"/>
    </reaction>
</comment>
<dbReference type="PROSITE" id="PS00584">
    <property type="entry name" value="PFKB_KINASES_2"/>
    <property type="match status" value="1"/>
</dbReference>
<dbReference type="PANTHER" id="PTHR45769">
    <property type="entry name" value="ADENOSINE KINASE"/>
    <property type="match status" value="1"/>
</dbReference>
<dbReference type="Gene3D" id="3.40.1190.20">
    <property type="match status" value="1"/>
</dbReference>
<organism evidence="12 13">
    <name type="scientific">Fasciolopsis buskii</name>
    <dbReference type="NCBI Taxonomy" id="27845"/>
    <lineage>
        <taxon>Eukaryota</taxon>
        <taxon>Metazoa</taxon>
        <taxon>Spiralia</taxon>
        <taxon>Lophotrochozoa</taxon>
        <taxon>Platyhelminthes</taxon>
        <taxon>Trematoda</taxon>
        <taxon>Digenea</taxon>
        <taxon>Plagiorchiida</taxon>
        <taxon>Echinostomata</taxon>
        <taxon>Echinostomatoidea</taxon>
        <taxon>Fasciolidae</taxon>
        <taxon>Fasciolopsis</taxon>
    </lineage>
</organism>
<keyword evidence="4 10" id="KW-0808">Transferase</keyword>
<dbReference type="SUPFAM" id="SSF53613">
    <property type="entry name" value="Ribokinase-like"/>
    <property type="match status" value="1"/>
</dbReference>
<gene>
    <name evidence="12" type="ORF">FBUS_07043</name>
</gene>
<dbReference type="InterPro" id="IPR002173">
    <property type="entry name" value="Carboh/pur_kinase_PfkB_CS"/>
</dbReference>
<keyword evidence="7 10" id="KW-0418">Kinase</keyword>
<evidence type="ECO:0000256" key="2">
    <source>
        <dbReference type="ARBA" id="ARBA00010688"/>
    </source>
</evidence>
<dbReference type="GO" id="GO:0004001">
    <property type="term" value="F:adenosine kinase activity"/>
    <property type="evidence" value="ECO:0007669"/>
    <property type="project" value="UniProtKB-UniRule"/>
</dbReference>
<feature type="active site" description="Proton acceptor" evidence="9">
    <location>
        <position position="302"/>
    </location>
</feature>
<accession>A0A8E0S0A1</accession>
<evidence type="ECO:0000256" key="9">
    <source>
        <dbReference type="PIRSR" id="PIRSR601805-1"/>
    </source>
</evidence>
<comment type="function">
    <text evidence="10">ATP dependent phosphorylation of adenosine and other related nucleoside analogs to monophosphate derivatives.</text>
</comment>